<dbReference type="Pfam" id="PF00398">
    <property type="entry name" value="RrnaAD"/>
    <property type="match status" value="1"/>
</dbReference>
<dbReference type="Proteomes" id="UP001501237">
    <property type="component" value="Unassembled WGS sequence"/>
</dbReference>
<evidence type="ECO:0000256" key="1">
    <source>
        <dbReference type="ARBA" id="ARBA00022603"/>
    </source>
</evidence>
<evidence type="ECO:0000256" key="2">
    <source>
        <dbReference type="ARBA" id="ARBA00022679"/>
    </source>
</evidence>
<organism evidence="6 7">
    <name type="scientific">Actinocorallia longicatena</name>
    <dbReference type="NCBI Taxonomy" id="111803"/>
    <lineage>
        <taxon>Bacteria</taxon>
        <taxon>Bacillati</taxon>
        <taxon>Actinomycetota</taxon>
        <taxon>Actinomycetes</taxon>
        <taxon>Streptosporangiales</taxon>
        <taxon>Thermomonosporaceae</taxon>
        <taxon>Actinocorallia</taxon>
    </lineage>
</organism>
<proteinExistence type="predicted"/>
<reference evidence="7" key="1">
    <citation type="journal article" date="2019" name="Int. J. Syst. Evol. Microbiol.">
        <title>The Global Catalogue of Microorganisms (GCM) 10K type strain sequencing project: providing services to taxonomists for standard genome sequencing and annotation.</title>
        <authorList>
            <consortium name="The Broad Institute Genomics Platform"/>
            <consortium name="The Broad Institute Genome Sequencing Center for Infectious Disease"/>
            <person name="Wu L."/>
            <person name="Ma J."/>
        </authorList>
    </citation>
    <scope>NUCLEOTIDE SEQUENCE [LARGE SCALE GENOMIC DNA]</scope>
    <source>
        <strain evidence="7">JCM 9377</strain>
    </source>
</reference>
<protein>
    <submittedName>
        <fullName evidence="6">Class I SAM-dependent methyltransferase</fullName>
    </submittedName>
</protein>
<evidence type="ECO:0000259" key="5">
    <source>
        <dbReference type="SMART" id="SM00650"/>
    </source>
</evidence>
<gene>
    <name evidence="6" type="ORF">GCM10010468_18510</name>
</gene>
<evidence type="ECO:0000256" key="3">
    <source>
        <dbReference type="ARBA" id="ARBA00022691"/>
    </source>
</evidence>
<dbReference type="InterPro" id="IPR001737">
    <property type="entry name" value="KsgA/Erm"/>
</dbReference>
<dbReference type="SUPFAM" id="SSF53335">
    <property type="entry name" value="S-adenosyl-L-methionine-dependent methyltransferases"/>
    <property type="match status" value="1"/>
</dbReference>
<dbReference type="RefSeq" id="WP_344824745.1">
    <property type="nucleotide sequence ID" value="NZ_BAAAUV010000004.1"/>
</dbReference>
<keyword evidence="2" id="KW-0808">Transferase</keyword>
<feature type="domain" description="Ribosomal RNA adenine methylase transferase N-terminal" evidence="5">
    <location>
        <begin position="26"/>
        <end position="137"/>
    </location>
</feature>
<evidence type="ECO:0000256" key="4">
    <source>
        <dbReference type="ARBA" id="ARBA00022884"/>
    </source>
</evidence>
<dbReference type="GO" id="GO:0008168">
    <property type="term" value="F:methyltransferase activity"/>
    <property type="evidence" value="ECO:0007669"/>
    <property type="project" value="UniProtKB-KW"/>
</dbReference>
<keyword evidence="7" id="KW-1185">Reference proteome</keyword>
<keyword evidence="3" id="KW-0949">S-adenosyl-L-methionine</keyword>
<comment type="caution">
    <text evidence="6">The sequence shown here is derived from an EMBL/GenBank/DDBJ whole genome shotgun (WGS) entry which is preliminary data.</text>
</comment>
<sequence>MNSAHLEHLSSPAWAAALRTEVLPWLRANDLGDDVLEIGPGPGLTTDLLLDLTPRLTAVEVDPDLAAALTRRLHPTTAHIIHGDALTTELPPLRYTSALCLSMLHHMESPQAQDRLLARLATLLRPGATLLGIEALDTEPIRRGHTDDTYVPLDPDTLPHRLHTAGFTTPVITRTNAHQYRFTATTPAP</sequence>
<dbReference type="EMBL" id="BAAAUV010000004">
    <property type="protein sequence ID" value="GAA3204113.1"/>
    <property type="molecule type" value="Genomic_DNA"/>
</dbReference>
<dbReference type="GO" id="GO:0032259">
    <property type="term" value="P:methylation"/>
    <property type="evidence" value="ECO:0007669"/>
    <property type="project" value="UniProtKB-KW"/>
</dbReference>
<name>A0ABP6Q7R0_9ACTN</name>
<dbReference type="SMART" id="SM00650">
    <property type="entry name" value="rADc"/>
    <property type="match status" value="1"/>
</dbReference>
<dbReference type="PANTHER" id="PTHR11727">
    <property type="entry name" value="DIMETHYLADENOSINE TRANSFERASE"/>
    <property type="match status" value="1"/>
</dbReference>
<keyword evidence="4" id="KW-0694">RNA-binding</keyword>
<dbReference type="Gene3D" id="3.40.50.150">
    <property type="entry name" value="Vaccinia Virus protein VP39"/>
    <property type="match status" value="1"/>
</dbReference>
<dbReference type="PANTHER" id="PTHR11727:SF7">
    <property type="entry name" value="DIMETHYLADENOSINE TRANSFERASE-RELATED"/>
    <property type="match status" value="1"/>
</dbReference>
<dbReference type="InterPro" id="IPR020598">
    <property type="entry name" value="rRNA_Ade_methylase_Trfase_N"/>
</dbReference>
<dbReference type="InterPro" id="IPR029063">
    <property type="entry name" value="SAM-dependent_MTases_sf"/>
</dbReference>
<accession>A0ABP6Q7R0</accession>
<keyword evidence="1 6" id="KW-0489">Methyltransferase</keyword>
<evidence type="ECO:0000313" key="6">
    <source>
        <dbReference type="EMBL" id="GAA3204113.1"/>
    </source>
</evidence>
<evidence type="ECO:0000313" key="7">
    <source>
        <dbReference type="Proteomes" id="UP001501237"/>
    </source>
</evidence>